<evidence type="ECO:0000313" key="3">
    <source>
        <dbReference type="Proteomes" id="UP001596312"/>
    </source>
</evidence>
<dbReference type="RefSeq" id="WP_340605506.1">
    <property type="nucleotide sequence ID" value="NZ_JBBMXV010000006.1"/>
</dbReference>
<evidence type="ECO:0000259" key="1">
    <source>
        <dbReference type="Pfam" id="PF02384"/>
    </source>
</evidence>
<gene>
    <name evidence="2" type="ORF">ACFQGH_17170</name>
</gene>
<keyword evidence="3" id="KW-1185">Reference proteome</keyword>
<accession>A0ABD5V876</accession>
<feature type="domain" description="DNA methylase adenine-specific" evidence="1">
    <location>
        <begin position="236"/>
        <end position="281"/>
    </location>
</feature>
<dbReference type="Proteomes" id="UP001596312">
    <property type="component" value="Unassembled WGS sequence"/>
</dbReference>
<dbReference type="GO" id="GO:0008168">
    <property type="term" value="F:methyltransferase activity"/>
    <property type="evidence" value="ECO:0007669"/>
    <property type="project" value="UniProtKB-KW"/>
</dbReference>
<organism evidence="2 3">
    <name type="scientific">Halalkalicoccus tibetensis</name>
    <dbReference type="NCBI Taxonomy" id="175632"/>
    <lineage>
        <taxon>Archaea</taxon>
        <taxon>Methanobacteriati</taxon>
        <taxon>Methanobacteriota</taxon>
        <taxon>Stenosarchaea group</taxon>
        <taxon>Halobacteria</taxon>
        <taxon>Halobacteriales</taxon>
        <taxon>Halococcaceae</taxon>
        <taxon>Halalkalicoccus</taxon>
    </lineage>
</organism>
<comment type="caution">
    <text evidence="2">The sequence shown here is derived from an EMBL/GenBank/DDBJ whole genome shotgun (WGS) entry which is preliminary data.</text>
</comment>
<dbReference type="InterPro" id="IPR029063">
    <property type="entry name" value="SAM-dependent_MTases_sf"/>
</dbReference>
<dbReference type="GO" id="GO:0032259">
    <property type="term" value="P:methylation"/>
    <property type="evidence" value="ECO:0007669"/>
    <property type="project" value="UniProtKB-KW"/>
</dbReference>
<dbReference type="AlphaFoldDB" id="A0ABD5V876"/>
<dbReference type="CDD" id="cd02440">
    <property type="entry name" value="AdoMet_MTases"/>
    <property type="match status" value="1"/>
</dbReference>
<reference evidence="2 3" key="1">
    <citation type="journal article" date="2019" name="Int. J. Syst. Evol. Microbiol.">
        <title>The Global Catalogue of Microorganisms (GCM) 10K type strain sequencing project: providing services to taxonomists for standard genome sequencing and annotation.</title>
        <authorList>
            <consortium name="The Broad Institute Genomics Platform"/>
            <consortium name="The Broad Institute Genome Sequencing Center for Infectious Disease"/>
            <person name="Wu L."/>
            <person name="Ma J."/>
        </authorList>
    </citation>
    <scope>NUCLEOTIDE SEQUENCE [LARGE SCALE GENOMIC DNA]</scope>
    <source>
        <strain evidence="2 3">CGMCC 1.3240</strain>
    </source>
</reference>
<name>A0ABD5V876_9EURY</name>
<sequence>MNEIESLEEAISLLEDQYSEEQVVVEPTLRAKQAVYPDIAVFQDSNHTKPFLLVEWSSLRTSHRAEQDLSDISEAVAGTEAPYGALLSPGVQFIFSGTSPGYQSYAHFPDIDKKEPADKRAVQSSAELDFLIDRCLGAQEAVRPNHARNDQAADEFLESLHLLLELRNTDGASPKGIEQSTISTLYSQIDDRYQWYQRGEELDNQFLIAAAGIFNGFSLDETDNDILMSLFEISDDDRRGGEYATPLEVARQMVRLSGPSSDDLVLDPAAGRGTVLSLVAKEGASGVGVEINPAILRIATFYVDLLKHDIEFTVGNFFKMRKDLRSFGDLLLISARFSTLVSWSRTFP</sequence>
<keyword evidence="2" id="KW-0489">Methyltransferase</keyword>
<dbReference type="Gene3D" id="3.40.50.150">
    <property type="entry name" value="Vaccinia Virus protein VP39"/>
    <property type="match status" value="1"/>
</dbReference>
<protein>
    <submittedName>
        <fullName evidence="2">N-6 DNA methylase</fullName>
    </submittedName>
</protein>
<keyword evidence="2" id="KW-0808">Transferase</keyword>
<dbReference type="SUPFAM" id="SSF53335">
    <property type="entry name" value="S-adenosyl-L-methionine-dependent methyltransferases"/>
    <property type="match status" value="1"/>
</dbReference>
<proteinExistence type="predicted"/>
<dbReference type="Pfam" id="PF02384">
    <property type="entry name" value="N6_Mtase"/>
    <property type="match status" value="1"/>
</dbReference>
<dbReference type="EMBL" id="JBHSXQ010000006">
    <property type="protein sequence ID" value="MFC6906926.1"/>
    <property type="molecule type" value="Genomic_DNA"/>
</dbReference>
<dbReference type="InterPro" id="IPR003356">
    <property type="entry name" value="DNA_methylase_A-5"/>
</dbReference>
<evidence type="ECO:0000313" key="2">
    <source>
        <dbReference type="EMBL" id="MFC6906926.1"/>
    </source>
</evidence>